<accession>A0A1W6K3G5</accession>
<dbReference type="STRING" id="282676.B6F84_00015"/>
<proteinExistence type="predicted"/>
<evidence type="ECO:0008006" key="3">
    <source>
        <dbReference type="Google" id="ProtNLM"/>
    </source>
</evidence>
<dbReference type="EMBL" id="CP020477">
    <property type="protein sequence ID" value="ARM76982.1"/>
    <property type="molecule type" value="Genomic_DNA"/>
</dbReference>
<dbReference type="KEGG" id="aman:B6F84_00015"/>
<evidence type="ECO:0000313" key="1">
    <source>
        <dbReference type="EMBL" id="ARM76982.1"/>
    </source>
</evidence>
<gene>
    <name evidence="1" type="ORF">B6F84_00015</name>
</gene>
<reference evidence="1 2" key="1">
    <citation type="submission" date="2017-03" db="EMBL/GenBank/DDBJ databases">
        <title>Sulfur activation and transportation mechanism of thermophilic Archaea Acidianus manzaensis YN-25.</title>
        <authorList>
            <person name="Ma Y."/>
            <person name="Yang Y."/>
            <person name="Xia J."/>
        </authorList>
    </citation>
    <scope>NUCLEOTIDE SEQUENCE [LARGE SCALE GENOMIC DNA]</scope>
    <source>
        <strain evidence="1 2">YN-25</strain>
    </source>
</reference>
<dbReference type="Proteomes" id="UP000193404">
    <property type="component" value="Chromosome"/>
</dbReference>
<keyword evidence="2" id="KW-1185">Reference proteome</keyword>
<dbReference type="OrthoDB" id="44241at2157"/>
<sequence length="287" mass="32818">MRKIKNYYFSVTDYIPSTTLRGAILAEYYYQKGKIDQNYYVSPAYPKSSAPAHYFSPAVSRKSKLFEEEKEILQKKSAEMKEGKSLEEIMKFKSEETPKPKIGTLITLNKEENEKYLYSQYSSESTIEMHVAIDKDKATSVTNMLYAYEYKKLGEMWALSQPSEIIDVVETIRVGRGKNRGNKEIQIQKVKEVEFPESEGGLSYCLSQCVTKLFGNQILSAKSIIGDTSIYSGWFTTDEYSGQKPVFNSIKEGSLIYLDRINVDLRPAGLNFLLSIKDLHELLKVVE</sequence>
<name>A0A1W6K3G5_9CREN</name>
<evidence type="ECO:0000313" key="2">
    <source>
        <dbReference type="Proteomes" id="UP000193404"/>
    </source>
</evidence>
<protein>
    <recommendedName>
        <fullName evidence="3">Type I-A CRISPR-associated protein Cas5</fullName>
    </recommendedName>
</protein>
<organism evidence="1 2">
    <name type="scientific">Acidianus manzaensis</name>
    <dbReference type="NCBI Taxonomy" id="282676"/>
    <lineage>
        <taxon>Archaea</taxon>
        <taxon>Thermoproteota</taxon>
        <taxon>Thermoprotei</taxon>
        <taxon>Sulfolobales</taxon>
        <taxon>Sulfolobaceae</taxon>
        <taxon>Acidianus</taxon>
    </lineage>
</organism>
<dbReference type="AlphaFoldDB" id="A0A1W6K3G5"/>